<keyword evidence="16" id="KW-1185">Reference proteome</keyword>
<dbReference type="InterPro" id="IPR038275">
    <property type="entry name" value="Nuf2_N_sf"/>
</dbReference>
<evidence type="ECO:0000256" key="10">
    <source>
        <dbReference type="ARBA" id="ARBA00023306"/>
    </source>
</evidence>
<comment type="subcellular location">
    <subcellularLocation>
        <location evidence="2">Chromosome</location>
        <location evidence="2">Centromere</location>
        <location evidence="2">Kinetochore</location>
    </subcellularLocation>
    <subcellularLocation>
        <location evidence="1">Nucleus</location>
    </subcellularLocation>
</comment>
<dbReference type="Pfam" id="PF18595">
    <property type="entry name" value="Nuf2_DHR10-like"/>
    <property type="match status" value="1"/>
</dbReference>
<dbReference type="GO" id="GO:0045132">
    <property type="term" value="P:meiotic chromosome segregation"/>
    <property type="evidence" value="ECO:0007669"/>
    <property type="project" value="TreeGrafter"/>
</dbReference>
<keyword evidence="10" id="KW-0131">Cell cycle</keyword>
<reference evidence="15" key="1">
    <citation type="submission" date="2022-07" db="EMBL/GenBank/DDBJ databases">
        <title>Phylogenomic reconstructions and comparative analyses of Kickxellomycotina fungi.</title>
        <authorList>
            <person name="Reynolds N.K."/>
            <person name="Stajich J.E."/>
            <person name="Barry K."/>
            <person name="Grigoriev I.V."/>
            <person name="Crous P."/>
            <person name="Smith M.E."/>
        </authorList>
    </citation>
    <scope>NUCLEOTIDE SEQUENCE</scope>
    <source>
        <strain evidence="15">IMI 214461</strain>
    </source>
</reference>
<keyword evidence="5" id="KW-0132">Cell division</keyword>
<dbReference type="AlphaFoldDB" id="A0A9W8EI30"/>
<comment type="similarity">
    <text evidence="3">Belongs to the NUF2 family.</text>
</comment>
<evidence type="ECO:0000256" key="1">
    <source>
        <dbReference type="ARBA" id="ARBA00004123"/>
    </source>
</evidence>
<feature type="coiled-coil region" evidence="12">
    <location>
        <begin position="135"/>
        <end position="197"/>
    </location>
</feature>
<dbReference type="OrthoDB" id="8194677at2759"/>
<feature type="coiled-coil region" evidence="12">
    <location>
        <begin position="265"/>
        <end position="323"/>
    </location>
</feature>
<dbReference type="GO" id="GO:0051301">
    <property type="term" value="P:cell division"/>
    <property type="evidence" value="ECO:0007669"/>
    <property type="project" value="UniProtKB-KW"/>
</dbReference>
<dbReference type="GO" id="GO:0031262">
    <property type="term" value="C:Ndc80 complex"/>
    <property type="evidence" value="ECO:0007669"/>
    <property type="project" value="InterPro"/>
</dbReference>
<keyword evidence="11" id="KW-0137">Centromere</keyword>
<evidence type="ECO:0000256" key="11">
    <source>
        <dbReference type="ARBA" id="ARBA00023328"/>
    </source>
</evidence>
<proteinExistence type="inferred from homology"/>
<comment type="caution">
    <text evidence="15">The sequence shown here is derived from an EMBL/GenBank/DDBJ whole genome shotgun (WGS) entry which is preliminary data.</text>
</comment>
<dbReference type="PANTHER" id="PTHR21650">
    <property type="entry name" value="MEMBRALIN/KINETOCHORE PROTEIN NUF2"/>
    <property type="match status" value="1"/>
</dbReference>
<keyword evidence="7" id="KW-0995">Kinetochore</keyword>
<evidence type="ECO:0000256" key="6">
    <source>
        <dbReference type="ARBA" id="ARBA00022776"/>
    </source>
</evidence>
<evidence type="ECO:0000256" key="3">
    <source>
        <dbReference type="ARBA" id="ARBA00005498"/>
    </source>
</evidence>
<evidence type="ECO:0000256" key="4">
    <source>
        <dbReference type="ARBA" id="ARBA00022454"/>
    </source>
</evidence>
<dbReference type="InterPro" id="IPR041112">
    <property type="entry name" value="Nuf2_DHR10-like"/>
</dbReference>
<organism evidence="15 16">
    <name type="scientific">Coemansia thaxteri</name>
    <dbReference type="NCBI Taxonomy" id="2663907"/>
    <lineage>
        <taxon>Eukaryota</taxon>
        <taxon>Fungi</taxon>
        <taxon>Fungi incertae sedis</taxon>
        <taxon>Zoopagomycota</taxon>
        <taxon>Kickxellomycotina</taxon>
        <taxon>Kickxellomycetes</taxon>
        <taxon>Kickxellales</taxon>
        <taxon>Kickxellaceae</taxon>
        <taxon>Coemansia</taxon>
    </lineage>
</organism>
<dbReference type="InterPro" id="IPR005549">
    <property type="entry name" value="Kinetochore_Nuf2_N"/>
</dbReference>
<dbReference type="EMBL" id="JANBQF010000006">
    <property type="protein sequence ID" value="KAJ2008373.1"/>
    <property type="molecule type" value="Genomic_DNA"/>
</dbReference>
<dbReference type="Gene3D" id="1.10.418.60">
    <property type="entry name" value="Ncd80 complex, Nuf2 subunit"/>
    <property type="match status" value="1"/>
</dbReference>
<keyword evidence="6" id="KW-0498">Mitosis</keyword>
<feature type="domain" description="Nuf2 DHR10-like" evidence="14">
    <location>
        <begin position="256"/>
        <end position="370"/>
    </location>
</feature>
<dbReference type="Proteomes" id="UP001150907">
    <property type="component" value="Unassembled WGS sequence"/>
</dbReference>
<sequence length="446" mass="51424">MQASGFYPTLKSQDILDVMRQLEIPIMEEDLDKPTPQRVQIWYEAFLYILKGISLEQMGQNTDVELLDITDYPESHEDDIFLMSFYANMSTLLQQVGVDDFSLRDMLKPEPLRVRRILSGVCNFAMFRDDRMPVLDKYTAQADQQAQQLEAMQGELDQVQAKIDAIRAQRERDTPQVKKLQESNRVLREELKALKDTQTSLLDATTKMKAEKDELGDSVGAIKYTIAGLQEELARLKARVVHSPEKIQAAILELTDNIQQSRVQITANEEKARQLAAKIEMLEEIATDIRSCVQQMTEAQDVVRSHEEELRQLARERETVAQESTAIRNLSVREEQLAFQTKSGQEKIDRLEKTRQAKREQISARLVHLQRERADVSAKLEETGKRMSAQRTRFDELQGHIKRERTAMDQVVTDIQVSYDSLRQQTLEYQDSVIQSLEDLLAQFYG</sequence>
<dbReference type="GO" id="GO:0044877">
    <property type="term" value="F:protein-containing complex binding"/>
    <property type="evidence" value="ECO:0007669"/>
    <property type="project" value="TreeGrafter"/>
</dbReference>
<dbReference type="GO" id="GO:0007052">
    <property type="term" value="P:mitotic spindle organization"/>
    <property type="evidence" value="ECO:0007669"/>
    <property type="project" value="TreeGrafter"/>
</dbReference>
<accession>A0A9W8EI30</accession>
<feature type="domain" description="Kinetochore protein Nuf2 N-terminal" evidence="13">
    <location>
        <begin position="7"/>
        <end position="141"/>
    </location>
</feature>
<keyword evidence="8 12" id="KW-0175">Coiled coil</keyword>
<evidence type="ECO:0000313" key="16">
    <source>
        <dbReference type="Proteomes" id="UP001150907"/>
    </source>
</evidence>
<evidence type="ECO:0000259" key="13">
    <source>
        <dbReference type="Pfam" id="PF03800"/>
    </source>
</evidence>
<name>A0A9W8EI30_9FUNG</name>
<evidence type="ECO:0000313" key="15">
    <source>
        <dbReference type="EMBL" id="KAJ2008373.1"/>
    </source>
</evidence>
<protein>
    <submittedName>
        <fullName evidence="15">Kinetochore-associated Ndc80 complex subunit nuf2</fullName>
    </submittedName>
</protein>
<evidence type="ECO:0000256" key="9">
    <source>
        <dbReference type="ARBA" id="ARBA00023242"/>
    </source>
</evidence>
<keyword evidence="9" id="KW-0539">Nucleus</keyword>
<keyword evidence="4" id="KW-0158">Chromosome</keyword>
<evidence type="ECO:0000259" key="14">
    <source>
        <dbReference type="Pfam" id="PF18595"/>
    </source>
</evidence>
<evidence type="ECO:0000256" key="12">
    <source>
        <dbReference type="SAM" id="Coils"/>
    </source>
</evidence>
<evidence type="ECO:0000256" key="5">
    <source>
        <dbReference type="ARBA" id="ARBA00022618"/>
    </source>
</evidence>
<gene>
    <name evidence="15" type="primary">NUF2</name>
    <name evidence="15" type="ORF">H4R26_000229</name>
</gene>
<dbReference type="Pfam" id="PF03800">
    <property type="entry name" value="Nuf2"/>
    <property type="match status" value="1"/>
</dbReference>
<evidence type="ECO:0000256" key="8">
    <source>
        <dbReference type="ARBA" id="ARBA00023054"/>
    </source>
</evidence>
<dbReference type="GO" id="GO:0051315">
    <property type="term" value="P:attachment of mitotic spindle microtubules to kinetochore"/>
    <property type="evidence" value="ECO:0007669"/>
    <property type="project" value="TreeGrafter"/>
</dbReference>
<evidence type="ECO:0000256" key="2">
    <source>
        <dbReference type="ARBA" id="ARBA00004629"/>
    </source>
</evidence>
<dbReference type="PANTHER" id="PTHR21650:SF2">
    <property type="entry name" value="KINETOCHORE PROTEIN NUF2"/>
    <property type="match status" value="1"/>
</dbReference>
<evidence type="ECO:0000256" key="7">
    <source>
        <dbReference type="ARBA" id="ARBA00022838"/>
    </source>
</evidence>
<dbReference type="GO" id="GO:0005634">
    <property type="term" value="C:nucleus"/>
    <property type="evidence" value="ECO:0007669"/>
    <property type="project" value="UniProtKB-SubCell"/>
</dbReference>
<dbReference type="GO" id="GO:0051383">
    <property type="term" value="P:kinetochore organization"/>
    <property type="evidence" value="ECO:0007669"/>
    <property type="project" value="TreeGrafter"/>
</dbReference>